<dbReference type="SUPFAM" id="SSF57667">
    <property type="entry name" value="beta-beta-alpha zinc fingers"/>
    <property type="match status" value="6"/>
</dbReference>
<evidence type="ECO:0000256" key="7">
    <source>
        <dbReference type="ARBA" id="ARBA00023242"/>
    </source>
</evidence>
<dbReference type="InterPro" id="IPR036236">
    <property type="entry name" value="Znf_C2H2_sf"/>
</dbReference>
<feature type="region of interest" description="Disordered" evidence="9">
    <location>
        <begin position="277"/>
        <end position="297"/>
    </location>
</feature>
<evidence type="ECO:0000256" key="9">
    <source>
        <dbReference type="SAM" id="MobiDB-lite"/>
    </source>
</evidence>
<dbReference type="PANTHER" id="PTHR46179:SF13">
    <property type="entry name" value="C2H2-TYPE DOMAIN-CONTAINING PROTEIN"/>
    <property type="match status" value="1"/>
</dbReference>
<feature type="domain" description="C2H2-type" evidence="10">
    <location>
        <begin position="584"/>
        <end position="609"/>
    </location>
</feature>
<dbReference type="PROSITE" id="PS50157">
    <property type="entry name" value="ZINC_FINGER_C2H2_2"/>
    <property type="match status" value="10"/>
</dbReference>
<reference evidence="11" key="1">
    <citation type="submission" date="2020-06" db="EMBL/GenBank/DDBJ databases">
        <authorList>
            <person name="Ji K."/>
            <person name="Li J."/>
        </authorList>
    </citation>
    <scope>NUCLEOTIDE SEQUENCE</scope>
    <source>
        <strain evidence="11">JKM2019</strain>
        <tissue evidence="11">Whole body</tissue>
    </source>
</reference>
<keyword evidence="5" id="KW-0805">Transcription regulation</keyword>
<reference evidence="11" key="2">
    <citation type="journal article" date="2021" name="World Allergy Organ. J.">
        <title>Chromosome-level assembly of Dermatophagoides farinae genome and transcriptome reveals two novel allergens Der f 37 and Der f 39.</title>
        <authorList>
            <person name="Chen J."/>
            <person name="Cai Z."/>
            <person name="Fan D."/>
            <person name="Hu J."/>
            <person name="Hou Y."/>
            <person name="He Y."/>
            <person name="Zhang Z."/>
            <person name="Zhao Z."/>
            <person name="Gao P."/>
            <person name="Hu W."/>
            <person name="Sun J."/>
            <person name="Li J."/>
            <person name="Ji K."/>
        </authorList>
    </citation>
    <scope>NUCLEOTIDE SEQUENCE</scope>
    <source>
        <strain evidence="11">JKM2019</strain>
    </source>
</reference>
<dbReference type="AlphaFoldDB" id="A0A9D4P160"/>
<feature type="compositionally biased region" description="Low complexity" evidence="9">
    <location>
        <begin position="766"/>
        <end position="785"/>
    </location>
</feature>
<feature type="domain" description="C2H2-type" evidence="10">
    <location>
        <begin position="161"/>
        <end position="190"/>
    </location>
</feature>
<dbReference type="Pfam" id="PF00096">
    <property type="entry name" value="zf-C2H2"/>
    <property type="match status" value="2"/>
</dbReference>
<dbReference type="SMART" id="SM00355">
    <property type="entry name" value="ZnF_C2H2"/>
    <property type="match status" value="12"/>
</dbReference>
<organism evidence="11">
    <name type="scientific">Dermatophagoides farinae</name>
    <name type="common">American house dust mite</name>
    <dbReference type="NCBI Taxonomy" id="6954"/>
    <lineage>
        <taxon>Eukaryota</taxon>
        <taxon>Metazoa</taxon>
        <taxon>Ecdysozoa</taxon>
        <taxon>Arthropoda</taxon>
        <taxon>Chelicerata</taxon>
        <taxon>Arachnida</taxon>
        <taxon>Acari</taxon>
        <taxon>Acariformes</taxon>
        <taxon>Sarcoptiformes</taxon>
        <taxon>Astigmata</taxon>
        <taxon>Psoroptidia</taxon>
        <taxon>Analgoidea</taxon>
        <taxon>Pyroglyphidae</taxon>
        <taxon>Dermatophagoidinae</taxon>
        <taxon>Dermatophagoides</taxon>
    </lineage>
</organism>
<comment type="caution">
    <text evidence="11">The sequence shown here is derived from an EMBL/GenBank/DDBJ whole genome shotgun (WGS) entry which is preliminary data.</text>
</comment>
<evidence type="ECO:0000256" key="1">
    <source>
        <dbReference type="ARBA" id="ARBA00004123"/>
    </source>
</evidence>
<evidence type="ECO:0000256" key="4">
    <source>
        <dbReference type="ARBA" id="ARBA00022833"/>
    </source>
</evidence>
<feature type="domain" description="C2H2-type" evidence="10">
    <location>
        <begin position="191"/>
        <end position="220"/>
    </location>
</feature>
<keyword evidence="4" id="KW-0862">Zinc</keyword>
<feature type="compositionally biased region" description="Pro residues" evidence="9">
    <location>
        <begin position="624"/>
        <end position="637"/>
    </location>
</feature>
<feature type="domain" description="C2H2-type" evidence="10">
    <location>
        <begin position="505"/>
        <end position="534"/>
    </location>
</feature>
<dbReference type="GO" id="GO:0005634">
    <property type="term" value="C:nucleus"/>
    <property type="evidence" value="ECO:0007669"/>
    <property type="project" value="UniProtKB-SubCell"/>
</dbReference>
<keyword evidence="6" id="KW-0804">Transcription</keyword>
<dbReference type="GO" id="GO:0008270">
    <property type="term" value="F:zinc ion binding"/>
    <property type="evidence" value="ECO:0007669"/>
    <property type="project" value="UniProtKB-KW"/>
</dbReference>
<name>A0A9D4P160_DERFA</name>
<dbReference type="Gene3D" id="3.30.160.60">
    <property type="entry name" value="Classic Zinc Finger"/>
    <property type="match status" value="8"/>
</dbReference>
<keyword evidence="7" id="KW-0539">Nucleus</keyword>
<evidence type="ECO:0000256" key="6">
    <source>
        <dbReference type="ARBA" id="ARBA00023163"/>
    </source>
</evidence>
<dbReference type="PANTHER" id="PTHR46179">
    <property type="entry name" value="ZINC FINGER PROTEIN"/>
    <property type="match status" value="1"/>
</dbReference>
<keyword evidence="3 8" id="KW-0863">Zinc-finger</keyword>
<accession>A0A9D4P160</accession>
<evidence type="ECO:0000256" key="2">
    <source>
        <dbReference type="ARBA" id="ARBA00022723"/>
    </source>
</evidence>
<feature type="domain" description="C2H2-type" evidence="10">
    <location>
        <begin position="414"/>
        <end position="443"/>
    </location>
</feature>
<dbReference type="InterPro" id="IPR051061">
    <property type="entry name" value="Zinc_finger_trans_reg"/>
</dbReference>
<feature type="region of interest" description="Disordered" evidence="9">
    <location>
        <begin position="309"/>
        <end position="332"/>
    </location>
</feature>
<protein>
    <submittedName>
        <fullName evidence="11">Zxd family zinc finger protein</fullName>
    </submittedName>
</protein>
<feature type="domain" description="C2H2-type" evidence="10">
    <location>
        <begin position="475"/>
        <end position="504"/>
    </location>
</feature>
<feature type="domain" description="C2H2-type" evidence="10">
    <location>
        <begin position="680"/>
        <end position="709"/>
    </location>
</feature>
<sequence>MDAIEIKPTEIICLQTNESLFDFDFIRKCLHALLEYKNYVQKLYNESNIINDEKLRYEYERIEQRFQETIRGNEALLQRYLQEDWATEEFSTALQTFCDPNMDQSDTVTQAYIVQQPQTATVQQAVDNMNASNYNNLGEKKDVMAIAAAEVVMHSYRDGLYICGWPSCEYQTSSRRHINNHKLVHTGDGEFNCSFPECGRRFKTREELNEHAAVHNSDHPYPCVWPGCEFRSQTPASLKAHMRVHMERKFKCEWPDCNEEFSKINELTRHRSVHDQNGTMQQNNQSGGQQQNQQQQTVQIVQQQQQQQQQQQTTNSANKSTTTSDSGQQGATLQPTQITGQLPSGQQVTLIQLQQPPASNVGTAIAHKTIVAQQQSVGTNVGNTSVVVPSTQPQPITTAIAVAGTNAMINTQLFRCNNSNCSSLFSTLYDLKQHMMQHSKVEKPFRCDIPNCEYSALTKTQLNEHKVTHSSERNYICTVENCGRRYKTRKGLWDHSHTHRPDKPFACSFPNCTYRCVSSSYLRSHMRAHKDHNPNVANNASNTTTIATANAAPPPPQQQVVANAPQQFFAPGTMIQHPDGHQEFICGVMNCGKSFDSQGAYLNHVKSHAPISTPAQVTHAIAAAPPPPPPPTQPAPPKSRSRNPELARFKCEFEGCTAAYKLKRNLKDHMIRHTILEKPYRCDWPGCDYGSYKSTNVAKHKSVHSDERKYACDYYNCEKKFKTREGLRKHMLSHHKPPVLNNTTVNTNNQSTATTTMQAIKSDVNSQQQTQQQQPQQVTVSVSTS</sequence>
<evidence type="ECO:0000256" key="3">
    <source>
        <dbReference type="ARBA" id="ARBA00022771"/>
    </source>
</evidence>
<evidence type="ECO:0000313" key="11">
    <source>
        <dbReference type="EMBL" id="KAH7642554.1"/>
    </source>
</evidence>
<feature type="region of interest" description="Disordered" evidence="9">
    <location>
        <begin position="763"/>
        <end position="785"/>
    </location>
</feature>
<dbReference type="GO" id="GO:0006357">
    <property type="term" value="P:regulation of transcription by RNA polymerase II"/>
    <property type="evidence" value="ECO:0007669"/>
    <property type="project" value="TreeGrafter"/>
</dbReference>
<dbReference type="EMBL" id="SDOV01000004">
    <property type="protein sequence ID" value="KAH7642554.1"/>
    <property type="molecule type" value="Genomic_DNA"/>
</dbReference>
<feature type="domain" description="C2H2-type" evidence="10">
    <location>
        <begin position="250"/>
        <end position="279"/>
    </location>
</feature>
<dbReference type="PROSITE" id="PS00028">
    <property type="entry name" value="ZINC_FINGER_C2H2_1"/>
    <property type="match status" value="7"/>
</dbReference>
<gene>
    <name evidence="11" type="ORF">HUG17_5599</name>
</gene>
<evidence type="ECO:0000256" key="8">
    <source>
        <dbReference type="PROSITE-ProRule" id="PRU00042"/>
    </source>
</evidence>
<proteinExistence type="predicted"/>
<keyword evidence="2" id="KW-0479">Metal-binding</keyword>
<feature type="domain" description="C2H2-type" evidence="10">
    <location>
        <begin position="445"/>
        <end position="474"/>
    </location>
</feature>
<evidence type="ECO:0000256" key="5">
    <source>
        <dbReference type="ARBA" id="ARBA00023015"/>
    </source>
</evidence>
<comment type="subcellular location">
    <subcellularLocation>
        <location evidence="1">Nucleus</location>
    </subcellularLocation>
</comment>
<dbReference type="Proteomes" id="UP000828236">
    <property type="component" value="Unassembled WGS sequence"/>
</dbReference>
<dbReference type="InterPro" id="IPR013087">
    <property type="entry name" value="Znf_C2H2_type"/>
</dbReference>
<evidence type="ECO:0000259" key="10">
    <source>
        <dbReference type="PROSITE" id="PS50157"/>
    </source>
</evidence>
<feature type="region of interest" description="Disordered" evidence="9">
    <location>
        <begin position="621"/>
        <end position="643"/>
    </location>
</feature>
<feature type="domain" description="C2H2-type" evidence="10">
    <location>
        <begin position="710"/>
        <end position="734"/>
    </location>
</feature>
<feature type="compositionally biased region" description="Polar residues" evidence="9">
    <location>
        <begin position="316"/>
        <end position="332"/>
    </location>
</feature>